<dbReference type="OrthoDB" id="10249433at2759"/>
<reference evidence="2" key="1">
    <citation type="submission" date="2021-01" db="EMBL/GenBank/DDBJ databases">
        <authorList>
            <consortium name="Genoscope - CEA"/>
            <person name="William W."/>
        </authorList>
    </citation>
    <scope>NUCLEOTIDE SEQUENCE</scope>
</reference>
<sequence length="322" mass="37474">MNKYQILWICLLLIILAFLALILFIISPNKCSSFIKKIKCYSGSLLDKLIFPARSCNKYQYINEKDINYFNVVKKNEKLEQEIQNQNCSSLECKRTVPYAFLQNEKFKNTKNYVIYFHGNGETIDEASEFVKLLMNQLKFHAFLIEYPQYGIYNHDVTNAQIILEDSIQAYNRIKEEYKLEDSQILIFGRSIGTGPAIYVASQVQCKGLIVISAYRSIIQQVRGMLFGIGFLVSKFMEERFNNEERISNIQCPTLYIHGLLDTLIPHTHSIFLNKKQQNSHPESQVKLETFAGMNHNNISQFTYEISEKIGFFFEELNKSSH</sequence>
<keyword evidence="1" id="KW-1133">Transmembrane helix</keyword>
<feature type="transmembrane region" description="Helical" evidence="1">
    <location>
        <begin position="6"/>
        <end position="26"/>
    </location>
</feature>
<accession>A0A8S1NN39</accession>
<dbReference type="AlphaFoldDB" id="A0A8S1NN39"/>
<dbReference type="PANTHER" id="PTHR12277">
    <property type="entry name" value="ALPHA/BETA HYDROLASE DOMAIN-CONTAINING PROTEIN"/>
    <property type="match status" value="1"/>
</dbReference>
<dbReference type="Proteomes" id="UP000692954">
    <property type="component" value="Unassembled WGS sequence"/>
</dbReference>
<dbReference type="EMBL" id="CAJJDN010000057">
    <property type="protein sequence ID" value="CAD8091013.1"/>
    <property type="molecule type" value="Genomic_DNA"/>
</dbReference>
<organism evidence="2 3">
    <name type="scientific">Paramecium sonneborni</name>
    <dbReference type="NCBI Taxonomy" id="65129"/>
    <lineage>
        <taxon>Eukaryota</taxon>
        <taxon>Sar</taxon>
        <taxon>Alveolata</taxon>
        <taxon>Ciliophora</taxon>
        <taxon>Intramacronucleata</taxon>
        <taxon>Oligohymenophorea</taxon>
        <taxon>Peniculida</taxon>
        <taxon>Parameciidae</taxon>
        <taxon>Paramecium</taxon>
    </lineage>
</organism>
<evidence type="ECO:0008006" key="4">
    <source>
        <dbReference type="Google" id="ProtNLM"/>
    </source>
</evidence>
<gene>
    <name evidence="2" type="ORF">PSON_ATCC_30995.1.T0570038</name>
</gene>
<keyword evidence="1" id="KW-0812">Transmembrane</keyword>
<keyword evidence="3" id="KW-1185">Reference proteome</keyword>
<dbReference type="PANTHER" id="PTHR12277:SF197">
    <property type="entry name" value="CHROMOSOME UNDETERMINED SCAFFOLD_38, WHOLE GENOME SHOTGUN SEQUENCE"/>
    <property type="match status" value="1"/>
</dbReference>
<evidence type="ECO:0000313" key="3">
    <source>
        <dbReference type="Proteomes" id="UP000692954"/>
    </source>
</evidence>
<comment type="caution">
    <text evidence="2">The sequence shown here is derived from an EMBL/GenBank/DDBJ whole genome shotgun (WGS) entry which is preliminary data.</text>
</comment>
<evidence type="ECO:0000313" key="2">
    <source>
        <dbReference type="EMBL" id="CAD8091013.1"/>
    </source>
</evidence>
<name>A0A8S1NN39_9CILI</name>
<keyword evidence="1" id="KW-0472">Membrane</keyword>
<protein>
    <recommendedName>
        <fullName evidence="4">Alpha/beta hydrolase</fullName>
    </recommendedName>
</protein>
<evidence type="ECO:0000256" key="1">
    <source>
        <dbReference type="SAM" id="Phobius"/>
    </source>
</evidence>
<proteinExistence type="predicted"/>